<comment type="similarity">
    <text evidence="1">Belongs to the glycosyl hydrolase 3 family.</text>
</comment>
<dbReference type="InterPro" id="IPR002772">
    <property type="entry name" value="Glyco_hydro_3_C"/>
</dbReference>
<evidence type="ECO:0000256" key="2">
    <source>
        <dbReference type="ARBA" id="ARBA00022801"/>
    </source>
</evidence>
<evidence type="ECO:0000256" key="1">
    <source>
        <dbReference type="ARBA" id="ARBA00005336"/>
    </source>
</evidence>
<proteinExistence type="inferred from homology"/>
<keyword evidence="2 5" id="KW-0378">Hydrolase</keyword>
<dbReference type="InterPro" id="IPR036881">
    <property type="entry name" value="Glyco_hydro_3_C_sf"/>
</dbReference>
<evidence type="ECO:0000259" key="3">
    <source>
        <dbReference type="Pfam" id="PF00933"/>
    </source>
</evidence>
<dbReference type="InterPro" id="IPR001764">
    <property type="entry name" value="Glyco_hydro_3_N"/>
</dbReference>
<protein>
    <submittedName>
        <fullName evidence="5">Beta-glucosidase BoGH3B</fullName>
        <ecNumber evidence="5">3.2.1.21</ecNumber>
    </submittedName>
</protein>
<dbReference type="SUPFAM" id="SSF52279">
    <property type="entry name" value="Beta-D-glucan exohydrolase, C-terminal domain"/>
    <property type="match status" value="1"/>
</dbReference>
<dbReference type="PANTHER" id="PTHR30620:SF77">
    <property type="entry name" value="LYSOSOMAL BETA GLUCOSIDASE-LIKE"/>
    <property type="match status" value="1"/>
</dbReference>
<dbReference type="PANTHER" id="PTHR30620">
    <property type="entry name" value="PERIPLASMIC BETA-GLUCOSIDASE-RELATED"/>
    <property type="match status" value="1"/>
</dbReference>
<dbReference type="InterPro" id="IPR017853">
    <property type="entry name" value="GH"/>
</dbReference>
<dbReference type="PRINTS" id="PR00133">
    <property type="entry name" value="GLHYDRLASE3"/>
</dbReference>
<accession>A0A644YQ77</accession>
<feature type="domain" description="Glycoside hydrolase family 3 N-terminal" evidence="3">
    <location>
        <begin position="11"/>
        <end position="324"/>
    </location>
</feature>
<evidence type="ECO:0000259" key="4">
    <source>
        <dbReference type="Pfam" id="PF01915"/>
    </source>
</evidence>
<dbReference type="InterPro" id="IPR019800">
    <property type="entry name" value="Glyco_hydro_3_AS"/>
</dbReference>
<name>A0A644YQ77_9ZZZZ</name>
<comment type="caution">
    <text evidence="5">The sequence shown here is derived from an EMBL/GenBank/DDBJ whole genome shotgun (WGS) entry which is preliminary data.</text>
</comment>
<organism evidence="5">
    <name type="scientific">bioreactor metagenome</name>
    <dbReference type="NCBI Taxonomy" id="1076179"/>
    <lineage>
        <taxon>unclassified sequences</taxon>
        <taxon>metagenomes</taxon>
        <taxon>ecological metagenomes</taxon>
    </lineage>
</organism>
<dbReference type="InterPro" id="IPR051915">
    <property type="entry name" value="Cellulose_Degrad_GH3"/>
</dbReference>
<dbReference type="EMBL" id="VSSQ01005885">
    <property type="protein sequence ID" value="MPM30772.1"/>
    <property type="molecule type" value="Genomic_DNA"/>
</dbReference>
<dbReference type="Pfam" id="PF01915">
    <property type="entry name" value="Glyco_hydro_3_C"/>
    <property type="match status" value="1"/>
</dbReference>
<gene>
    <name evidence="5" type="ORF">SDC9_77322</name>
</gene>
<evidence type="ECO:0000313" key="5">
    <source>
        <dbReference type="EMBL" id="MPM30772.1"/>
    </source>
</evidence>
<sequence length="561" mass="59868">MTAEEITAALTLEQKAYQMVCPAIYAISTQDMQQYDYGAVLSSSSDMDNSEKGWKTRVLSLQTLALESEASIPYLYGTDAVHGIGYCDNAVLFPHNIGIGAANDAEATYQMGLAVGDEMKLTGMLWNYAPCVAVDSDPRWGRTYESISSDSSIVQSLAVSYAKGLLDAGIVVCAKHFIGDGSVQFGTGEGDNIIDRGNANLTEEQLQLQLAIYQALIDEGVQTVMISHSSLNGVKMHENDALINGVLKEQMGFSGFVVSDWESIHNISGSTLKKQVIKAVNAGIDMLMEPEKALECAGYIIEAVGEGSISLDRVNDAVLRIVRVKLEAGLFDDPMQAELTTSEGAVGGENYRALAAKLVEESLVLLKNEGGVLPLKQGASILAIGPAADQTGVYCGGWTKEWLGISRVQGGSTILDGFNELKQAYGLKILTDPAKSSEADVIVLCIGETSYAEWLGDAEDMNVTGALGLPGAQESIELAKQSGKPVVACIVAGRNVLISDYMEDWDAIVMCYLPGTEAKAIANVLTGEVGFSGKLAMPWYDSIQQIDNGGYLFPVGYGLTY</sequence>
<dbReference type="Gene3D" id="3.40.50.1700">
    <property type="entry name" value="Glycoside hydrolase family 3 C-terminal domain"/>
    <property type="match status" value="1"/>
</dbReference>
<dbReference type="PROSITE" id="PS00775">
    <property type="entry name" value="GLYCOSYL_HYDROL_F3"/>
    <property type="match status" value="1"/>
</dbReference>
<dbReference type="GO" id="GO:0009251">
    <property type="term" value="P:glucan catabolic process"/>
    <property type="evidence" value="ECO:0007669"/>
    <property type="project" value="TreeGrafter"/>
</dbReference>
<dbReference type="InterPro" id="IPR036962">
    <property type="entry name" value="Glyco_hydro_3_N_sf"/>
</dbReference>
<reference evidence="5" key="1">
    <citation type="submission" date="2019-08" db="EMBL/GenBank/DDBJ databases">
        <authorList>
            <person name="Kucharzyk K."/>
            <person name="Murdoch R.W."/>
            <person name="Higgins S."/>
            <person name="Loffler F."/>
        </authorList>
    </citation>
    <scope>NUCLEOTIDE SEQUENCE</scope>
</reference>
<keyword evidence="5" id="KW-0326">Glycosidase</keyword>
<feature type="domain" description="Glycoside hydrolase family 3 C-terminal" evidence="4">
    <location>
        <begin position="363"/>
        <end position="561"/>
    </location>
</feature>
<dbReference type="Gene3D" id="3.20.20.300">
    <property type="entry name" value="Glycoside hydrolase, family 3, N-terminal domain"/>
    <property type="match status" value="1"/>
</dbReference>
<dbReference type="SUPFAM" id="SSF51445">
    <property type="entry name" value="(Trans)glycosidases"/>
    <property type="match status" value="1"/>
</dbReference>
<dbReference type="Pfam" id="PF00933">
    <property type="entry name" value="Glyco_hydro_3"/>
    <property type="match status" value="1"/>
</dbReference>
<dbReference type="GO" id="GO:0008422">
    <property type="term" value="F:beta-glucosidase activity"/>
    <property type="evidence" value="ECO:0007669"/>
    <property type="project" value="UniProtKB-EC"/>
</dbReference>
<dbReference type="AlphaFoldDB" id="A0A644YQ77"/>
<dbReference type="EC" id="3.2.1.21" evidence="5"/>